<feature type="region of interest" description="Disordered" evidence="1">
    <location>
        <begin position="1"/>
        <end position="22"/>
    </location>
</feature>
<protein>
    <submittedName>
        <fullName evidence="2">Uncharacterized protein</fullName>
    </submittedName>
</protein>
<proteinExistence type="predicted"/>
<accession>A0A0L0NQA8</accession>
<feature type="compositionally biased region" description="Basic and acidic residues" evidence="1">
    <location>
        <begin position="7"/>
        <end position="22"/>
    </location>
</feature>
<name>A0A0L0NQA8_CANAR</name>
<reference evidence="3" key="1">
    <citation type="journal article" date="2015" name="BMC Genomics">
        <title>Draft genome of a commonly misdiagnosed multidrug resistant pathogen Candida auris.</title>
        <authorList>
            <person name="Chatterjee S."/>
            <person name="Alampalli S.V."/>
            <person name="Nageshan R.K."/>
            <person name="Chettiar S.T."/>
            <person name="Joshi S."/>
            <person name="Tatu U.S."/>
        </authorList>
    </citation>
    <scope>NUCLEOTIDE SEQUENCE [LARGE SCALE GENOMIC DNA]</scope>
    <source>
        <strain evidence="3">6684</strain>
    </source>
</reference>
<evidence type="ECO:0000313" key="2">
    <source>
        <dbReference type="EMBL" id="KND96347.1"/>
    </source>
</evidence>
<evidence type="ECO:0000313" key="3">
    <source>
        <dbReference type="Proteomes" id="UP000037122"/>
    </source>
</evidence>
<sequence length="56" mass="6504">MLHNKIRMPDPRRARAESTERDVRGKIKLLMQIDSEKQVASAVHGWPQCSEGRKFD</sequence>
<gene>
    <name evidence="2" type="ORF">QG37_07479</name>
</gene>
<dbReference type="EMBL" id="LGST01000057">
    <property type="protein sequence ID" value="KND96347.1"/>
    <property type="molecule type" value="Genomic_DNA"/>
</dbReference>
<dbReference type="VEuPathDB" id="FungiDB:QG37_07479"/>
<comment type="caution">
    <text evidence="2">The sequence shown here is derived from an EMBL/GenBank/DDBJ whole genome shotgun (WGS) entry which is preliminary data.</text>
</comment>
<evidence type="ECO:0000256" key="1">
    <source>
        <dbReference type="SAM" id="MobiDB-lite"/>
    </source>
</evidence>
<dbReference type="Proteomes" id="UP000037122">
    <property type="component" value="Unassembled WGS sequence"/>
</dbReference>
<dbReference type="AlphaFoldDB" id="A0A0L0NQA8"/>
<organism evidence="2 3">
    <name type="scientific">Candidozyma auris</name>
    <name type="common">Yeast</name>
    <name type="synonym">Candida auris</name>
    <dbReference type="NCBI Taxonomy" id="498019"/>
    <lineage>
        <taxon>Eukaryota</taxon>
        <taxon>Fungi</taxon>
        <taxon>Dikarya</taxon>
        <taxon>Ascomycota</taxon>
        <taxon>Saccharomycotina</taxon>
        <taxon>Pichiomycetes</taxon>
        <taxon>Metschnikowiaceae</taxon>
        <taxon>Candidozyma</taxon>
    </lineage>
</organism>